<sequence>MDPSASAEVGDECKESRKIHFAVQSSAPTQLDPRQVEMIRRRRPTPATLFRVADQGSPEDDQSTHQWVVGENGVLKPKRVNPNVYQPPSLKAVQKMAEAHMQNLGVYPPLEDPFEGEEYNDYPCHEEREERFPTKAADPQATSTIDQSEKPEEEEEEEEKEKGEEKEEEKTEEKSEEKAKKVRKSISPRGVKMITRTLSKNPRTTRGDLVNDLQRAGTKVTKPTISNTLRRQGLKSCSARRVPLLLPPHIDSAPHDNDPKHTARATKEWLRKKHFKVLEWPSQSPDLNPIENLWRELKVRVAQRQPQNITALEEICMEEWAKIPATEVGGTLIGENRLVMSWRVGSVPPVMRWADHTTLWRALRLRTVQLPYQAVIQPDRMLSMLHEMGFHGRAAAHKPKITMLNAKHRLEWCNACRHWTLEQWKCVLWSDESRFTIWQSDGRIWVSFYTGGSTPLSVGMPGGVDNGEFRGSLPAIASLNASYSTSVSLPSPHYLVVPPGEKKVISDVRRTFCLFVTFDLLFISLLWIIELNINNSIWQSLELEVVKYNFQSSFFDIFLLALFRFLCLQLGYAALRLRHWWVIAITTLVTSSFLVAKVILSNLLSQNAFGYVLPITSFVVAWLETWFLDFKVLSVEAGDERAYLAAVNAASERAPMIYPRAVSEGQFYSPPESLAGSEEDWDEEGLGRRAVSHQEKELVRQGKEAMAVVEQILAQEENWKFQKNNDAGDSVYTLEIPFHGKTFILKAFMQCPAELVYQEVILQPEKMVHWNKTVSGCQILQRVDDNTLVSYDVSSGAAGGVVSARDFVNVRRVERKRDCYISAGMATDHDAKPPHSRYVRGENGPGGFVVLKSSSNPSVCTFIWVLNTDLKGRLPRYLIHQSLAATMFEFMAHLRQRIADLRMVVGMFFIGRDWETGGKSLSQDLETLTSYLFWTSDIGTWKEKRIPHQYIQSGYRMEIGTHRSQPQQGTGRQKEVEIVCWTKFTKMGAAFKRFCARFCCCCSDAESEEEKEPLISPDTLEYFDREAKKRRDQEQNLWSEPGDPSHSERDDDRILYNLIQNRNQTRRGSLAHRRLSVDIEGMRDLRREVRDKWKMILENLGFMAEAESLLTVSASASYDRMRNASASRTLLHTLHSETSIFTPREAPPERYLFILDRLIYLDAADDFLAKARRFYPKRDTDDEDEDNPLAVNLPVNVSTGSSKLPVTCRHGVVTAPTLWLTNACCEPRPTEIASDLAQSGQSWACLSLWGHRGCVDEDVDVLMVSCL</sequence>
<comment type="similarity">
    <text evidence="2">Belongs to the protein phosphatase inhibitor 1 family.</text>
</comment>
<dbReference type="GO" id="GO:0030301">
    <property type="term" value="P:cholesterol transport"/>
    <property type="evidence" value="ECO:0007669"/>
    <property type="project" value="TreeGrafter"/>
</dbReference>
<evidence type="ECO:0000259" key="18">
    <source>
        <dbReference type="PROSITE" id="PS51439"/>
    </source>
</evidence>
<evidence type="ECO:0000259" key="17">
    <source>
        <dbReference type="PROSITE" id="PS50848"/>
    </source>
</evidence>
<evidence type="ECO:0000256" key="16">
    <source>
        <dbReference type="SAM" id="Phobius"/>
    </source>
</evidence>
<dbReference type="InterPro" id="IPR002492">
    <property type="entry name" value="Transposase_Tc1-like"/>
</dbReference>
<keyword evidence="6" id="KW-0597">Phosphoprotein</keyword>
<dbReference type="GO" id="GO:0005765">
    <property type="term" value="C:lysosomal membrane"/>
    <property type="evidence" value="ECO:0007669"/>
    <property type="project" value="TreeGrafter"/>
</dbReference>
<evidence type="ECO:0000256" key="11">
    <source>
        <dbReference type="ARBA" id="ARBA00023136"/>
    </source>
</evidence>
<dbReference type="GO" id="GO:0120020">
    <property type="term" value="F:cholesterol transfer activity"/>
    <property type="evidence" value="ECO:0007669"/>
    <property type="project" value="InterPro"/>
</dbReference>
<keyword evidence="11 16" id="KW-0472">Membrane</keyword>
<dbReference type="InterPro" id="IPR029867">
    <property type="entry name" value="STARD3_MLN64_C"/>
</dbReference>
<dbReference type="CDD" id="cd08906">
    <property type="entry name" value="START_STARD3-like"/>
    <property type="match status" value="1"/>
</dbReference>
<keyword evidence="9" id="KW-0445">Lipid transport</keyword>
<accession>A0AAN8QPR5</accession>
<dbReference type="InterPro" id="IPR036397">
    <property type="entry name" value="RNaseH_sf"/>
</dbReference>
<comment type="caution">
    <text evidence="19">The sequence shown here is derived from an EMBL/GenBank/DDBJ whole genome shotgun (WGS) entry which is preliminary data.</text>
</comment>
<dbReference type="InterPro" id="IPR031638">
    <property type="entry name" value="Melanoregulin"/>
</dbReference>
<dbReference type="InterPro" id="IPR023393">
    <property type="entry name" value="START-like_dom_sf"/>
</dbReference>
<dbReference type="InterPro" id="IPR051869">
    <property type="entry name" value="STARD3"/>
</dbReference>
<dbReference type="AlphaFoldDB" id="A0AAN8QPR5"/>
<name>A0AAN8QPR5_9TELE</name>
<proteinExistence type="inferred from homology"/>
<dbReference type="Pfam" id="PF01498">
    <property type="entry name" value="HTH_Tnp_Tc3_2"/>
    <property type="match status" value="1"/>
</dbReference>
<comment type="catalytic activity">
    <reaction evidence="14">
        <text>cholesterol(in) = cholesterol(out)</text>
        <dbReference type="Rhea" id="RHEA:39747"/>
        <dbReference type="ChEBI" id="CHEBI:16113"/>
    </reaction>
</comment>
<dbReference type="Proteomes" id="UP001356427">
    <property type="component" value="Unassembled WGS sequence"/>
</dbReference>
<evidence type="ECO:0000256" key="6">
    <source>
        <dbReference type="ARBA" id="ARBA00022553"/>
    </source>
</evidence>
<dbReference type="GO" id="GO:0031902">
    <property type="term" value="C:late endosome membrane"/>
    <property type="evidence" value="ECO:0007669"/>
    <property type="project" value="UniProtKB-SubCell"/>
</dbReference>
<dbReference type="InterPro" id="IPR000799">
    <property type="entry name" value="StAR-like"/>
</dbReference>
<keyword evidence="7 16" id="KW-0812">Transmembrane</keyword>
<feature type="compositionally biased region" description="Basic and acidic residues" evidence="15">
    <location>
        <begin position="123"/>
        <end position="133"/>
    </location>
</feature>
<dbReference type="GO" id="GO:0032402">
    <property type="term" value="P:melanosome transport"/>
    <property type="evidence" value="ECO:0007669"/>
    <property type="project" value="InterPro"/>
</dbReference>
<feature type="compositionally biased region" description="Basic and acidic residues" evidence="15">
    <location>
        <begin position="160"/>
        <end position="179"/>
    </location>
</feature>
<organism evidence="19 20">
    <name type="scientific">Coregonus suidteri</name>
    <dbReference type="NCBI Taxonomy" id="861788"/>
    <lineage>
        <taxon>Eukaryota</taxon>
        <taxon>Metazoa</taxon>
        <taxon>Chordata</taxon>
        <taxon>Craniata</taxon>
        <taxon>Vertebrata</taxon>
        <taxon>Euteleostomi</taxon>
        <taxon>Actinopterygii</taxon>
        <taxon>Neopterygii</taxon>
        <taxon>Teleostei</taxon>
        <taxon>Protacanthopterygii</taxon>
        <taxon>Salmoniformes</taxon>
        <taxon>Salmonidae</taxon>
        <taxon>Coregoninae</taxon>
        <taxon>Coregonus</taxon>
    </lineage>
</organism>
<dbReference type="Pfam" id="PF15812">
    <property type="entry name" value="MREG"/>
    <property type="match status" value="1"/>
</dbReference>
<protein>
    <recommendedName>
        <fullName evidence="4">StAR-related lipid transfer protein 3</fullName>
    </recommendedName>
    <alternativeName>
        <fullName evidence="13">START domain-containing protein 3</fullName>
    </alternativeName>
</protein>
<dbReference type="GO" id="GO:0042470">
    <property type="term" value="C:melanosome"/>
    <property type="evidence" value="ECO:0007669"/>
    <property type="project" value="InterPro"/>
</dbReference>
<dbReference type="GO" id="GO:0099044">
    <property type="term" value="P:vesicle tethering to endoplasmic reticulum"/>
    <property type="evidence" value="ECO:0007669"/>
    <property type="project" value="TreeGrafter"/>
</dbReference>
<comment type="similarity">
    <text evidence="3">Belongs to the STARD3 family.</text>
</comment>
<keyword evidence="16" id="KW-1133">Transmembrane helix</keyword>
<feature type="domain" description="START" evidence="17">
    <location>
        <begin position="690"/>
        <end position="903"/>
    </location>
</feature>
<dbReference type="GO" id="GO:0004864">
    <property type="term" value="F:protein phosphatase inhibitor activity"/>
    <property type="evidence" value="ECO:0007669"/>
    <property type="project" value="UniProtKB-KW"/>
</dbReference>
<dbReference type="FunFam" id="3.30.530.20:FF:000014">
    <property type="entry name" value="stAR-related lipid transfer protein 3 isoform X2"/>
    <property type="match status" value="1"/>
</dbReference>
<dbReference type="PANTHER" id="PTHR46121">
    <property type="entry name" value="STEROIDOGENIC ACUTE REGULATORY PROTEIN-LIKE"/>
    <property type="match status" value="1"/>
</dbReference>
<feature type="domain" description="MENTAL" evidence="18">
    <location>
        <begin position="505"/>
        <end position="677"/>
    </location>
</feature>
<dbReference type="SUPFAM" id="SSF55961">
    <property type="entry name" value="Bet v1-like"/>
    <property type="match status" value="1"/>
</dbReference>
<feature type="region of interest" description="Disordered" evidence="15">
    <location>
        <begin position="107"/>
        <end position="186"/>
    </location>
</feature>
<evidence type="ECO:0000313" key="20">
    <source>
        <dbReference type="Proteomes" id="UP001356427"/>
    </source>
</evidence>
<evidence type="ECO:0000256" key="5">
    <source>
        <dbReference type="ARBA" id="ARBA00022448"/>
    </source>
</evidence>
<evidence type="ECO:0000256" key="12">
    <source>
        <dbReference type="ARBA" id="ARBA00023272"/>
    </source>
</evidence>
<keyword evidence="20" id="KW-1185">Reference proteome</keyword>
<reference evidence="19 20" key="1">
    <citation type="submission" date="2021-04" db="EMBL/GenBank/DDBJ databases">
        <authorList>
            <person name="De Guttry C."/>
            <person name="Zahm M."/>
            <person name="Klopp C."/>
            <person name="Cabau C."/>
            <person name="Louis A."/>
            <person name="Berthelot C."/>
            <person name="Parey E."/>
            <person name="Roest Crollius H."/>
            <person name="Montfort J."/>
            <person name="Robinson-Rechavi M."/>
            <person name="Bucao C."/>
            <person name="Bouchez O."/>
            <person name="Gislard M."/>
            <person name="Lluch J."/>
            <person name="Milhes M."/>
            <person name="Lampietro C."/>
            <person name="Lopez Roques C."/>
            <person name="Donnadieu C."/>
            <person name="Braasch I."/>
            <person name="Desvignes T."/>
            <person name="Postlethwait J."/>
            <person name="Bobe J."/>
            <person name="Wedekind C."/>
            <person name="Guiguen Y."/>
        </authorList>
    </citation>
    <scope>NUCLEOTIDE SEQUENCE [LARGE SCALE GENOMIC DNA]</scope>
    <source>
        <strain evidence="19">Cs_M1</strain>
        <tissue evidence="19">Blood</tissue>
    </source>
</reference>
<dbReference type="GO" id="GO:0003677">
    <property type="term" value="F:DNA binding"/>
    <property type="evidence" value="ECO:0007669"/>
    <property type="project" value="InterPro"/>
</dbReference>
<feature type="transmembrane region" description="Helical" evidence="16">
    <location>
        <begin position="609"/>
        <end position="628"/>
    </location>
</feature>
<comment type="subcellular location">
    <subcellularLocation>
        <location evidence="1">Late endosome membrane</location>
        <topology evidence="1">Multi-pass membrane protein</topology>
    </subcellularLocation>
</comment>
<evidence type="ECO:0000256" key="7">
    <source>
        <dbReference type="ARBA" id="ARBA00022692"/>
    </source>
</evidence>
<keyword evidence="5" id="KW-0813">Transport</keyword>
<dbReference type="GO" id="GO:0007165">
    <property type="term" value="P:signal transduction"/>
    <property type="evidence" value="ECO:0007669"/>
    <property type="project" value="InterPro"/>
</dbReference>
<evidence type="ECO:0000256" key="3">
    <source>
        <dbReference type="ARBA" id="ARBA00010909"/>
    </source>
</evidence>
<gene>
    <name evidence="19" type="ORF">J4Q44_G00172340</name>
</gene>
<dbReference type="PROSITE" id="PS50848">
    <property type="entry name" value="START"/>
    <property type="match status" value="1"/>
</dbReference>
<dbReference type="GO" id="GO:0015074">
    <property type="term" value="P:DNA integration"/>
    <property type="evidence" value="ECO:0007669"/>
    <property type="project" value="InterPro"/>
</dbReference>
<dbReference type="Pfam" id="PF01852">
    <property type="entry name" value="START"/>
    <property type="match status" value="1"/>
</dbReference>
<dbReference type="GO" id="GO:0006313">
    <property type="term" value="P:DNA transposition"/>
    <property type="evidence" value="ECO:0007669"/>
    <property type="project" value="InterPro"/>
</dbReference>
<dbReference type="Pfam" id="PF05395">
    <property type="entry name" value="DARPP-32"/>
    <property type="match status" value="1"/>
</dbReference>
<evidence type="ECO:0000256" key="2">
    <source>
        <dbReference type="ARBA" id="ARBA00007775"/>
    </source>
</evidence>
<dbReference type="GO" id="GO:0008202">
    <property type="term" value="P:steroid metabolic process"/>
    <property type="evidence" value="ECO:0007669"/>
    <property type="project" value="UniProtKB-ARBA"/>
</dbReference>
<evidence type="ECO:0000256" key="14">
    <source>
        <dbReference type="ARBA" id="ARBA00034049"/>
    </source>
</evidence>
<evidence type="ECO:0000256" key="8">
    <source>
        <dbReference type="ARBA" id="ARBA00022753"/>
    </source>
</evidence>
<evidence type="ECO:0000256" key="13">
    <source>
        <dbReference type="ARBA" id="ARBA00032621"/>
    </source>
</evidence>
<dbReference type="Gene3D" id="3.30.420.10">
    <property type="entry name" value="Ribonuclease H-like superfamily/Ribonuclease H"/>
    <property type="match status" value="2"/>
</dbReference>
<dbReference type="PANTHER" id="PTHR46121:SF2">
    <property type="entry name" value="STAR-RELATED LIPID TRANSFER PROTEIN 3"/>
    <property type="match status" value="1"/>
</dbReference>
<feature type="transmembrane region" description="Helical" evidence="16">
    <location>
        <begin position="554"/>
        <end position="574"/>
    </location>
</feature>
<dbReference type="PRINTS" id="PR00978">
    <property type="entry name" value="STARPROTEIN"/>
</dbReference>
<dbReference type="GO" id="GO:0005789">
    <property type="term" value="C:endoplasmic reticulum membrane"/>
    <property type="evidence" value="ECO:0007669"/>
    <property type="project" value="TreeGrafter"/>
</dbReference>
<dbReference type="PROSITE" id="PS51439">
    <property type="entry name" value="MENTAL"/>
    <property type="match status" value="1"/>
</dbReference>
<feature type="transmembrane region" description="Helical" evidence="16">
    <location>
        <begin position="514"/>
        <end position="533"/>
    </location>
</feature>
<dbReference type="GO" id="GO:0015485">
    <property type="term" value="F:cholesterol binding"/>
    <property type="evidence" value="ECO:0007669"/>
    <property type="project" value="InterPro"/>
</dbReference>
<keyword evidence="8" id="KW-0967">Endosome</keyword>
<dbReference type="Pfam" id="PF10457">
    <property type="entry name" value="MENTAL"/>
    <property type="match status" value="1"/>
</dbReference>
<feature type="transmembrane region" description="Helical" evidence="16">
    <location>
        <begin position="580"/>
        <end position="600"/>
    </location>
</feature>
<dbReference type="Gene3D" id="3.30.530.20">
    <property type="match status" value="1"/>
</dbReference>
<dbReference type="GO" id="GO:0044281">
    <property type="term" value="P:small molecule metabolic process"/>
    <property type="evidence" value="ECO:0007669"/>
    <property type="project" value="UniProtKB-ARBA"/>
</dbReference>
<evidence type="ECO:0000256" key="10">
    <source>
        <dbReference type="ARBA" id="ARBA00023121"/>
    </source>
</evidence>
<dbReference type="InterPro" id="IPR038717">
    <property type="entry name" value="Tc1-like_DDE_dom"/>
</dbReference>
<dbReference type="GO" id="GO:0140284">
    <property type="term" value="C:endoplasmic reticulum-endosome membrane contact site"/>
    <property type="evidence" value="ECO:0007669"/>
    <property type="project" value="TreeGrafter"/>
</dbReference>
<dbReference type="InterPro" id="IPR002913">
    <property type="entry name" value="START_lipid-bd_dom"/>
</dbReference>
<evidence type="ECO:0000256" key="4">
    <source>
        <dbReference type="ARBA" id="ARBA00020514"/>
    </source>
</evidence>
<dbReference type="Pfam" id="PF13358">
    <property type="entry name" value="DDE_3"/>
    <property type="match status" value="1"/>
</dbReference>
<dbReference type="SMART" id="SM00234">
    <property type="entry name" value="START"/>
    <property type="match status" value="1"/>
</dbReference>
<evidence type="ECO:0000256" key="15">
    <source>
        <dbReference type="SAM" id="MobiDB-lite"/>
    </source>
</evidence>
<dbReference type="InterPro" id="IPR008466">
    <property type="entry name" value="PPP1R1A/B/C"/>
</dbReference>
<dbReference type="EMBL" id="JAGTTL010000015">
    <property type="protein sequence ID" value="KAK6311570.1"/>
    <property type="molecule type" value="Genomic_DNA"/>
</dbReference>
<evidence type="ECO:0000256" key="9">
    <source>
        <dbReference type="ARBA" id="ARBA00023055"/>
    </source>
</evidence>
<evidence type="ECO:0000313" key="19">
    <source>
        <dbReference type="EMBL" id="KAK6311570.1"/>
    </source>
</evidence>
<evidence type="ECO:0000256" key="1">
    <source>
        <dbReference type="ARBA" id="ARBA00004107"/>
    </source>
</evidence>
<dbReference type="InterPro" id="IPR019498">
    <property type="entry name" value="MENTAL"/>
</dbReference>
<keyword evidence="12" id="KW-0650">Protein phosphatase inhibitor</keyword>
<keyword evidence="10" id="KW-0446">Lipid-binding</keyword>